<name>A0A8S5SS52_9CAUD</name>
<sequence>MPYLKLGGKLLLFYLLYSLCSCFSYKRLELK</sequence>
<reference evidence="1" key="1">
    <citation type="journal article" date="2021" name="Proc. Natl. Acad. Sci. U.S.A.">
        <title>A Catalog of Tens of Thousands of Viruses from Human Metagenomes Reveals Hidden Associations with Chronic Diseases.</title>
        <authorList>
            <person name="Tisza M.J."/>
            <person name="Buck C.B."/>
        </authorList>
    </citation>
    <scope>NUCLEOTIDE SEQUENCE</scope>
    <source>
        <strain evidence="1">Ctqv63</strain>
    </source>
</reference>
<dbReference type="EMBL" id="BK032665">
    <property type="protein sequence ID" value="DAF53860.1"/>
    <property type="molecule type" value="Genomic_DNA"/>
</dbReference>
<accession>A0A8S5SS52</accession>
<protein>
    <recommendedName>
        <fullName evidence="2">Lipoprotein</fullName>
    </recommendedName>
</protein>
<evidence type="ECO:0008006" key="2">
    <source>
        <dbReference type="Google" id="ProtNLM"/>
    </source>
</evidence>
<proteinExistence type="predicted"/>
<dbReference type="PROSITE" id="PS51257">
    <property type="entry name" value="PROKAR_LIPOPROTEIN"/>
    <property type="match status" value="1"/>
</dbReference>
<organism evidence="1">
    <name type="scientific">Siphoviridae sp. ctqv63</name>
    <dbReference type="NCBI Taxonomy" id="2827950"/>
    <lineage>
        <taxon>Viruses</taxon>
        <taxon>Duplodnaviria</taxon>
        <taxon>Heunggongvirae</taxon>
        <taxon>Uroviricota</taxon>
        <taxon>Caudoviricetes</taxon>
    </lineage>
</organism>
<evidence type="ECO:0000313" key="1">
    <source>
        <dbReference type="EMBL" id="DAF53860.1"/>
    </source>
</evidence>